<evidence type="ECO:0000313" key="3">
    <source>
        <dbReference type="Proteomes" id="UP001222932"/>
    </source>
</evidence>
<gene>
    <name evidence="2" type="ORF">CspeluHIS016_0200860</name>
</gene>
<dbReference type="SUPFAM" id="SSF52833">
    <property type="entry name" value="Thioredoxin-like"/>
    <property type="match status" value="1"/>
</dbReference>
<accession>A0AAD3TRF4</accession>
<dbReference type="Gene3D" id="3.40.30.10">
    <property type="entry name" value="Glutaredoxin"/>
    <property type="match status" value="1"/>
</dbReference>
<evidence type="ECO:0000313" key="2">
    <source>
        <dbReference type="EMBL" id="GMK55030.1"/>
    </source>
</evidence>
<dbReference type="PROSITE" id="PS50404">
    <property type="entry name" value="GST_NTER"/>
    <property type="match status" value="1"/>
</dbReference>
<dbReference type="InterPro" id="IPR004045">
    <property type="entry name" value="Glutathione_S-Trfase_N"/>
</dbReference>
<proteinExistence type="predicted"/>
<name>A0AAD3TRF4_9TREE</name>
<sequence>MHDGHRQPTTAFADSPTINIKPKAVLYCWPSSFLSNVPRLCLLEKGYPEDEYEIQHVDVTSGHNFSPSYLKINGNATIPTLVLPQWDPVNDIDNSRFHILDDLRSICAFIDVSRPSFPPSSATRRPAPTLSPLTEDDLALCEDLIGLVRSSQVDPNFLEVTARDASELRVKLRGVQGVRLRERHMVLTQHLNTARGSLSDAMARGGRKDSKQWAEMVTTLEDKWRTSQALVDIWSGAVDEERQLEYYEASRAAWTVHLPGTFAKLEVKMTGPYALGDDPSIADCYIIAWLARIVAMCGGSSVPTALALIEPYMGGVRLGNRLQTYWGHWIQRSSRSCSVPILNDSNA</sequence>
<protein>
    <recommendedName>
        <fullName evidence="1">GST N-terminal domain-containing protein</fullName>
    </recommendedName>
</protein>
<dbReference type="Pfam" id="PF13417">
    <property type="entry name" value="GST_N_3"/>
    <property type="match status" value="1"/>
</dbReference>
<dbReference type="Proteomes" id="UP001222932">
    <property type="component" value="Unassembled WGS sequence"/>
</dbReference>
<feature type="domain" description="GST N-terminal" evidence="1">
    <location>
        <begin position="22"/>
        <end position="118"/>
    </location>
</feature>
<dbReference type="EMBL" id="BTCM01000002">
    <property type="protein sequence ID" value="GMK55030.1"/>
    <property type="molecule type" value="Genomic_DNA"/>
</dbReference>
<comment type="caution">
    <text evidence="2">The sequence shown here is derived from an EMBL/GenBank/DDBJ whole genome shotgun (WGS) entry which is preliminary data.</text>
</comment>
<reference evidence="2" key="1">
    <citation type="journal article" date="2023" name="BMC Genomics">
        <title>Chromosome-level genome assemblies of Cutaneotrichosporon spp. (Trichosporonales, Basidiomycota) reveal imbalanced evolution between nucleotide sequences and chromosome synteny.</title>
        <authorList>
            <person name="Kobayashi Y."/>
            <person name="Kayamori A."/>
            <person name="Aoki K."/>
            <person name="Shiwa Y."/>
            <person name="Matsutani M."/>
            <person name="Fujita N."/>
            <person name="Sugita T."/>
            <person name="Iwasaki W."/>
            <person name="Tanaka N."/>
            <person name="Takashima M."/>
        </authorList>
    </citation>
    <scope>NUCLEOTIDE SEQUENCE</scope>
    <source>
        <strain evidence="2">HIS016</strain>
    </source>
</reference>
<dbReference type="SUPFAM" id="SSF47616">
    <property type="entry name" value="GST C-terminal domain-like"/>
    <property type="match status" value="1"/>
</dbReference>
<organism evidence="2 3">
    <name type="scientific">Cutaneotrichosporon spelunceum</name>
    <dbReference type="NCBI Taxonomy" id="1672016"/>
    <lineage>
        <taxon>Eukaryota</taxon>
        <taxon>Fungi</taxon>
        <taxon>Dikarya</taxon>
        <taxon>Basidiomycota</taxon>
        <taxon>Agaricomycotina</taxon>
        <taxon>Tremellomycetes</taxon>
        <taxon>Trichosporonales</taxon>
        <taxon>Trichosporonaceae</taxon>
        <taxon>Cutaneotrichosporon</taxon>
    </lineage>
</organism>
<dbReference type="AlphaFoldDB" id="A0AAD3TRF4"/>
<keyword evidence="3" id="KW-1185">Reference proteome</keyword>
<evidence type="ECO:0000259" key="1">
    <source>
        <dbReference type="PROSITE" id="PS50404"/>
    </source>
</evidence>
<dbReference type="InterPro" id="IPR036282">
    <property type="entry name" value="Glutathione-S-Trfase_C_sf"/>
</dbReference>
<reference evidence="2" key="2">
    <citation type="submission" date="2023-06" db="EMBL/GenBank/DDBJ databases">
        <authorList>
            <person name="Kobayashi Y."/>
            <person name="Kayamori A."/>
            <person name="Aoki K."/>
            <person name="Shiwa Y."/>
            <person name="Fujita N."/>
            <person name="Sugita T."/>
            <person name="Iwasaki W."/>
            <person name="Tanaka N."/>
            <person name="Takashima M."/>
        </authorList>
    </citation>
    <scope>NUCLEOTIDE SEQUENCE</scope>
    <source>
        <strain evidence="2">HIS016</strain>
    </source>
</reference>
<dbReference type="InterPro" id="IPR036249">
    <property type="entry name" value="Thioredoxin-like_sf"/>
</dbReference>
<dbReference type="CDD" id="cd00299">
    <property type="entry name" value="GST_C_family"/>
    <property type="match status" value="1"/>
</dbReference>
<dbReference type="Pfam" id="PF13410">
    <property type="entry name" value="GST_C_2"/>
    <property type="match status" value="1"/>
</dbReference>